<keyword evidence="4" id="KW-0653">Protein transport</keyword>
<evidence type="ECO:0000256" key="2">
    <source>
        <dbReference type="ARBA" id="ARBA00022448"/>
    </source>
</evidence>
<evidence type="ECO:0000259" key="5">
    <source>
        <dbReference type="PROSITE" id="PS50219"/>
    </source>
</evidence>
<evidence type="ECO:0000256" key="3">
    <source>
        <dbReference type="ARBA" id="ARBA00022490"/>
    </source>
</evidence>
<keyword evidence="2" id="KW-0813">Transport</keyword>
<sequence>MNINDTNALNYQISPFITNLSLSEDELISTTTTYESNVYIGTTKGIILHYHHFDDVPEYILISQLQISEMPITRILILPVSKRVVVLAGRIAQVYSLPELSPCHIKRMKDINDIALLRIENQPDSILVLSPTKVRIIQLHGEQIKIVREIHYTNAIAGDSFNPANLIVIADGSNYDIIDIEHNRKIPLFEYRTDQEVSPILTSFYANDTNQSELLLTISSDVSTAIAMFINGTGDVTRGTLTWVGEGYPNGGVVIEWPYALAIFNSEEKSKLVVSSLESLDITIAMNLSDFKQSERIEKNEAIETDKHYSINKLDKFLSIEDVSVKHLLSTKDRNGELTQPLSRITTDILIHNQKEIWSIHKTNPIIEIHNSFMHALETENFEEFLKKDISHLAEESKNYAIHLQFLAVLHSKMDNILTFALKQYLNGPIISPKLVLHLLGGSEYKYDKVFVGLEKIIEDWKDEPDLELLKRYITALPSQYWTPELRRAYYRNATESEVLEFFKKDSFWNSYDDLNKELIELFITKSLSGAILEAYETLFEHDNDNRLQIASLYANILSEDLSRKHIHTAIKLLGSNTLTDKDYGKLLLEVIRVDKDKGVEFMRSKAAKRYNDINRAVTKELSDSSKGFAILSIELLESSFLEDTENQEIFDELLETISTTMISSTVCSEEAEASYDLLLREYEAINSLEKDKWPKISWLDFVSISGKSKDSETLFVLYLKSFELCWVKYHKYGKVYTTPDHKLFQYHQFIAQPNIEKLLAFHDYSNAETVAIINQLALPKQTFYFPKFTPEQKKIEEQQVQQSLLGIFKFYLKLYEEERKVEPAIEHFVETYSKSHISPVDLLEIIPNSFPLIYLLKFLEHAIVDLKSSSRETNIRKVVTKSESSRIKKLYQDFLTV</sequence>
<dbReference type="PANTHER" id="PTHR12894:SF27">
    <property type="entry name" value="TRANSFORMING GROWTH FACTOR-BETA RECEPTOR-ASSOCIATED PROTEIN 1"/>
    <property type="match status" value="1"/>
</dbReference>
<evidence type="ECO:0000256" key="4">
    <source>
        <dbReference type="ARBA" id="ARBA00022927"/>
    </source>
</evidence>
<dbReference type="FunCoup" id="G3AIA4">
    <property type="interactions" value="72"/>
</dbReference>
<dbReference type="InterPro" id="IPR001180">
    <property type="entry name" value="CNH_dom"/>
</dbReference>
<dbReference type="GO" id="GO:0015031">
    <property type="term" value="P:protein transport"/>
    <property type="evidence" value="ECO:0007669"/>
    <property type="project" value="UniProtKB-KW"/>
</dbReference>
<dbReference type="Proteomes" id="UP000000709">
    <property type="component" value="Unassembled WGS sequence"/>
</dbReference>
<dbReference type="KEGG" id="spaa:SPAPADRAFT_147568"/>
<organism evidence="7">
    <name type="scientific">Spathaspora passalidarum (strain NRRL Y-27907 / 11-Y1)</name>
    <dbReference type="NCBI Taxonomy" id="619300"/>
    <lineage>
        <taxon>Eukaryota</taxon>
        <taxon>Fungi</taxon>
        <taxon>Dikarya</taxon>
        <taxon>Ascomycota</taxon>
        <taxon>Saccharomycotina</taxon>
        <taxon>Pichiomycetes</taxon>
        <taxon>Debaryomycetaceae</taxon>
        <taxon>Spathaspora</taxon>
    </lineage>
</organism>
<dbReference type="GeneID" id="18870757"/>
<dbReference type="GO" id="GO:0016020">
    <property type="term" value="C:membrane"/>
    <property type="evidence" value="ECO:0007669"/>
    <property type="project" value="TreeGrafter"/>
</dbReference>
<comment type="subcellular location">
    <subcellularLocation>
        <location evidence="1">Cytoplasm</location>
    </subcellularLocation>
</comment>
<dbReference type="eggNOG" id="KOG2063">
    <property type="taxonomic scope" value="Eukaryota"/>
</dbReference>
<evidence type="ECO:0000313" key="7">
    <source>
        <dbReference type="Proteomes" id="UP000000709"/>
    </source>
</evidence>
<evidence type="ECO:0000256" key="1">
    <source>
        <dbReference type="ARBA" id="ARBA00004496"/>
    </source>
</evidence>
<dbReference type="HOGENOM" id="CLU_330932_0_0_1"/>
<dbReference type="GO" id="GO:0034058">
    <property type="term" value="P:endosomal vesicle fusion"/>
    <property type="evidence" value="ECO:0007669"/>
    <property type="project" value="TreeGrafter"/>
</dbReference>
<dbReference type="GO" id="GO:0006914">
    <property type="term" value="P:autophagy"/>
    <property type="evidence" value="ECO:0007669"/>
    <property type="project" value="TreeGrafter"/>
</dbReference>
<dbReference type="EMBL" id="GL996500">
    <property type="protein sequence ID" value="EGW33671.1"/>
    <property type="molecule type" value="Genomic_DNA"/>
</dbReference>
<keyword evidence="7" id="KW-1185">Reference proteome</keyword>
<feature type="domain" description="CNH" evidence="5">
    <location>
        <begin position="25"/>
        <end position="310"/>
    </location>
</feature>
<dbReference type="RefSeq" id="XP_007373255.1">
    <property type="nucleotide sequence ID" value="XM_007373193.1"/>
</dbReference>
<protein>
    <recommendedName>
        <fullName evidence="5">CNH domain-containing protein</fullName>
    </recommendedName>
</protein>
<dbReference type="PROSITE" id="PS50219">
    <property type="entry name" value="CNH"/>
    <property type="match status" value="1"/>
</dbReference>
<dbReference type="InParanoid" id="G3AIA4"/>
<dbReference type="PANTHER" id="PTHR12894">
    <property type="entry name" value="CNH DOMAIN CONTAINING"/>
    <property type="match status" value="1"/>
</dbReference>
<evidence type="ECO:0000313" key="6">
    <source>
        <dbReference type="EMBL" id="EGW33671.1"/>
    </source>
</evidence>
<dbReference type="AlphaFoldDB" id="G3AIA4"/>
<dbReference type="InterPro" id="IPR032914">
    <property type="entry name" value="Vam6/VPS39/TRAP1"/>
</dbReference>
<keyword evidence="3" id="KW-0963">Cytoplasm</keyword>
<proteinExistence type="predicted"/>
<dbReference type="STRING" id="619300.G3AIA4"/>
<reference evidence="6 7" key="1">
    <citation type="journal article" date="2011" name="Proc. Natl. Acad. Sci. U.S.A.">
        <title>Comparative genomics of xylose-fermenting fungi for enhanced biofuel production.</title>
        <authorList>
            <person name="Wohlbach D.J."/>
            <person name="Kuo A."/>
            <person name="Sato T.K."/>
            <person name="Potts K.M."/>
            <person name="Salamov A.A."/>
            <person name="LaButti K.M."/>
            <person name="Sun H."/>
            <person name="Clum A."/>
            <person name="Pangilinan J.L."/>
            <person name="Lindquist E.A."/>
            <person name="Lucas S."/>
            <person name="Lapidus A."/>
            <person name="Jin M."/>
            <person name="Gunawan C."/>
            <person name="Balan V."/>
            <person name="Dale B.E."/>
            <person name="Jeffries T.W."/>
            <person name="Zinkel R."/>
            <person name="Barry K.W."/>
            <person name="Grigoriev I.V."/>
            <person name="Gasch A.P."/>
        </authorList>
    </citation>
    <scope>NUCLEOTIDE SEQUENCE [LARGE SCALE GENOMIC DNA]</scope>
    <source>
        <strain evidence="7">NRRL Y-27907 / 11-Y1</strain>
    </source>
</reference>
<dbReference type="OrthoDB" id="5325112at2759"/>
<name>G3AIA4_SPAPN</name>
<accession>G3AIA4</accession>
<dbReference type="OMA" id="KWPKISW"/>
<gene>
    <name evidence="6" type="ORF">SPAPADRAFT_147568</name>
</gene>
<dbReference type="GO" id="GO:0005737">
    <property type="term" value="C:cytoplasm"/>
    <property type="evidence" value="ECO:0007669"/>
    <property type="project" value="UniProtKB-SubCell"/>
</dbReference>